<dbReference type="Proteomes" id="UP000565441">
    <property type="component" value="Unassembled WGS sequence"/>
</dbReference>
<reference evidence="2 3" key="1">
    <citation type="journal article" date="2020" name="ISME J.">
        <title>Uncovering the hidden diversity of litter-decomposition mechanisms in mushroom-forming fungi.</title>
        <authorList>
            <person name="Floudas D."/>
            <person name="Bentzer J."/>
            <person name="Ahren D."/>
            <person name="Johansson T."/>
            <person name="Persson P."/>
            <person name="Tunlid A."/>
        </authorList>
    </citation>
    <scope>NUCLEOTIDE SEQUENCE [LARGE SCALE GENOMIC DNA]</scope>
    <source>
        <strain evidence="2 3">CBS 661.87</strain>
    </source>
</reference>
<gene>
    <name evidence="2" type="ORF">D9615_006549</name>
</gene>
<dbReference type="AlphaFoldDB" id="A0A8H5H9P7"/>
<protein>
    <submittedName>
        <fullName evidence="2">Uncharacterized protein</fullName>
    </submittedName>
</protein>
<accession>A0A8H5H9P7</accession>
<comment type="caution">
    <text evidence="2">The sequence shown here is derived from an EMBL/GenBank/DDBJ whole genome shotgun (WGS) entry which is preliminary data.</text>
</comment>
<organism evidence="2 3">
    <name type="scientific">Tricholomella constricta</name>
    <dbReference type="NCBI Taxonomy" id="117010"/>
    <lineage>
        <taxon>Eukaryota</taxon>
        <taxon>Fungi</taxon>
        <taxon>Dikarya</taxon>
        <taxon>Basidiomycota</taxon>
        <taxon>Agaricomycotina</taxon>
        <taxon>Agaricomycetes</taxon>
        <taxon>Agaricomycetidae</taxon>
        <taxon>Agaricales</taxon>
        <taxon>Tricholomatineae</taxon>
        <taxon>Lyophyllaceae</taxon>
        <taxon>Tricholomella</taxon>
    </lineage>
</organism>
<keyword evidence="1" id="KW-0175">Coiled coil</keyword>
<keyword evidence="3" id="KW-1185">Reference proteome</keyword>
<evidence type="ECO:0000313" key="3">
    <source>
        <dbReference type="Proteomes" id="UP000565441"/>
    </source>
</evidence>
<feature type="coiled-coil region" evidence="1">
    <location>
        <begin position="170"/>
        <end position="242"/>
    </location>
</feature>
<proteinExistence type="predicted"/>
<sequence length="255" mass="28433">MSLHFKRSGSAVTVQKATEPAPAFHPKWRTANGFGDFVERLFDSRAIDWDVSADTVYTSFKWPSDHIIDKAVFPEIKPTLLDLMIAVNIVHLHREKYGLFFYQSYWYADVIARVLCQEYGGEEAASKKEVTVTHQGSEEAHDEAQQDEPEELGFIYKPLNASVLNFVKERDKFLEEIKQVEARVQQAAAERARLLDAFARTERSRAMTDQATAIADQATAELAAIQQKVAEINAEAEAEAAEAKAPAARTGGGRG</sequence>
<dbReference type="EMBL" id="JAACJP010000016">
    <property type="protein sequence ID" value="KAF5379531.1"/>
    <property type="molecule type" value="Genomic_DNA"/>
</dbReference>
<evidence type="ECO:0000256" key="1">
    <source>
        <dbReference type="SAM" id="Coils"/>
    </source>
</evidence>
<evidence type="ECO:0000313" key="2">
    <source>
        <dbReference type="EMBL" id="KAF5379531.1"/>
    </source>
</evidence>
<name>A0A8H5H9P7_9AGAR</name>